<evidence type="ECO:0000313" key="1">
    <source>
        <dbReference type="EMBL" id="BDQ61947.1"/>
    </source>
</evidence>
<accession>A0AC59HQM8</accession>
<dbReference type="Proteomes" id="UP001317613">
    <property type="component" value="Chromosome"/>
</dbReference>
<gene>
    <name evidence="1" type="ORF">EfsSVR2332_20250</name>
</gene>
<protein>
    <submittedName>
        <fullName evidence="1">Uncharacterized protein</fullName>
    </submittedName>
</protein>
<proteinExistence type="predicted"/>
<evidence type="ECO:0000313" key="2">
    <source>
        <dbReference type="Proteomes" id="UP001317613"/>
    </source>
</evidence>
<name>A0AC59HQM8_ENTFL</name>
<dbReference type="EMBL" id="AP026729">
    <property type="protein sequence ID" value="BDQ61947.1"/>
    <property type="molecule type" value="Genomic_DNA"/>
</dbReference>
<sequence length="96" mass="11113">MTKPIRIKNKPTLINNSNLELFTVTNPRIKSGEISGEIKNTKSNNRINNKSKQPKKIRLFSNTRFNLKKTLLGIFKAIQIFISNRITFEAIHNNLF</sequence>
<organism evidence="1 2">
    <name type="scientific">Enterococcus faecalis</name>
    <name type="common">Streptococcus faecalis</name>
    <dbReference type="NCBI Taxonomy" id="1351"/>
    <lineage>
        <taxon>Bacteria</taxon>
        <taxon>Bacillati</taxon>
        <taxon>Bacillota</taxon>
        <taxon>Bacilli</taxon>
        <taxon>Lactobacillales</taxon>
        <taxon>Enterococcaceae</taxon>
        <taxon>Enterococcus</taxon>
    </lineage>
</organism>
<reference evidence="1" key="1">
    <citation type="submission" date="2022-08" db="EMBL/GenBank/DDBJ databases">
        <title>Molecular epidemiological analysis of five strains of VanD-type vancomycin-resistant Enterococcus faecalis.</title>
        <authorList>
            <person name="Mimura K."/>
            <person name="Hashimoto Y."/>
            <person name="Tomita H."/>
        </authorList>
    </citation>
    <scope>NUCLEOTIDE SEQUENCE</scope>
    <source>
        <strain evidence="1">SVR2332</strain>
    </source>
</reference>